<dbReference type="Gramene" id="ONIVA12G17510.1">
    <property type="protein sequence ID" value="ONIVA12G17510.1"/>
    <property type="gene ID" value="ONIVA12G17510"/>
</dbReference>
<dbReference type="EnsemblPlants" id="ONIVA12G17510.1">
    <property type="protein sequence ID" value="ONIVA12G17510.1"/>
    <property type="gene ID" value="ONIVA12G17510"/>
</dbReference>
<accession>A0A0E0JCC1</accession>
<reference evidence="1" key="2">
    <citation type="submission" date="2018-04" db="EMBL/GenBank/DDBJ databases">
        <title>OnivRS2 (Oryza nivara Reference Sequence Version 2).</title>
        <authorList>
            <person name="Zhang J."/>
            <person name="Kudrna D."/>
            <person name="Lee S."/>
            <person name="Talag J."/>
            <person name="Rajasekar S."/>
            <person name="Welchert J."/>
            <person name="Hsing Y.-I."/>
            <person name="Wing R.A."/>
        </authorList>
    </citation>
    <scope>NUCLEOTIDE SEQUENCE [LARGE SCALE GENOMIC DNA]</scope>
    <source>
        <strain evidence="1">SL10</strain>
    </source>
</reference>
<keyword evidence="2" id="KW-1185">Reference proteome</keyword>
<organism evidence="1">
    <name type="scientific">Oryza nivara</name>
    <name type="common">Indian wild rice</name>
    <name type="synonym">Oryza sativa f. spontanea</name>
    <dbReference type="NCBI Taxonomy" id="4536"/>
    <lineage>
        <taxon>Eukaryota</taxon>
        <taxon>Viridiplantae</taxon>
        <taxon>Streptophyta</taxon>
        <taxon>Embryophyta</taxon>
        <taxon>Tracheophyta</taxon>
        <taxon>Spermatophyta</taxon>
        <taxon>Magnoliopsida</taxon>
        <taxon>Liliopsida</taxon>
        <taxon>Poales</taxon>
        <taxon>Poaceae</taxon>
        <taxon>BOP clade</taxon>
        <taxon>Oryzoideae</taxon>
        <taxon>Oryzeae</taxon>
        <taxon>Oryzinae</taxon>
        <taxon>Oryza</taxon>
    </lineage>
</organism>
<dbReference type="AlphaFoldDB" id="A0A0E0JCC1"/>
<name>A0A0E0JCC1_ORYNI</name>
<dbReference type="OMA" id="DMSMPIT"/>
<sequence>MAKKKLKAPMMAMAGAITVHDLMACPAQWDMSMPITANYAFFGLELMTIPFQTAPRKLIKNA</sequence>
<dbReference type="HOGENOM" id="CLU_2908130_0_0_1"/>
<proteinExistence type="predicted"/>
<dbReference type="Proteomes" id="UP000006591">
    <property type="component" value="Chromosome 12"/>
</dbReference>
<protein>
    <submittedName>
        <fullName evidence="1">Uncharacterized protein</fullName>
    </submittedName>
</protein>
<evidence type="ECO:0000313" key="2">
    <source>
        <dbReference type="Proteomes" id="UP000006591"/>
    </source>
</evidence>
<evidence type="ECO:0000313" key="1">
    <source>
        <dbReference type="EnsemblPlants" id="ONIVA12G17510.1"/>
    </source>
</evidence>
<reference evidence="1" key="1">
    <citation type="submission" date="2015-04" db="UniProtKB">
        <authorList>
            <consortium name="EnsemblPlants"/>
        </authorList>
    </citation>
    <scope>IDENTIFICATION</scope>
    <source>
        <strain evidence="1">SL10</strain>
    </source>
</reference>